<reference evidence="3" key="1">
    <citation type="submission" date="2017-08" db="EMBL/GenBank/DDBJ databases">
        <authorList>
            <person name="Alvarez-Ponce D."/>
            <person name="Weitzman C.L."/>
            <person name="Tillett R.L."/>
            <person name="Sandmeier F.C."/>
            <person name="Tracy C.R."/>
        </authorList>
    </citation>
    <scope>NUCLEOTIDE SEQUENCE [LARGE SCALE GENOMIC DNA]</scope>
    <source>
        <strain evidence="3">723</strain>
    </source>
</reference>
<name>A0A269TLU6_9BACT</name>
<keyword evidence="1" id="KW-0472">Membrane</keyword>
<accession>A0A269TLU6</accession>
<feature type="transmembrane region" description="Helical" evidence="1">
    <location>
        <begin position="69"/>
        <end position="93"/>
    </location>
</feature>
<dbReference type="EMBL" id="NQNY01000001">
    <property type="protein sequence ID" value="PAK21735.1"/>
    <property type="molecule type" value="Genomic_DNA"/>
</dbReference>
<proteinExistence type="predicted"/>
<organism evidence="2 3">
    <name type="scientific">Mycoplasmopsis agassizii</name>
    <dbReference type="NCBI Taxonomy" id="33922"/>
    <lineage>
        <taxon>Bacteria</taxon>
        <taxon>Bacillati</taxon>
        <taxon>Mycoplasmatota</taxon>
        <taxon>Mycoplasmoidales</taxon>
        <taxon>Metamycoplasmataceae</taxon>
        <taxon>Mycoplasmopsis</taxon>
    </lineage>
</organism>
<sequence length="281" mass="33275">MQTTEALQLAVNQRFYLLFIPVYIGVNILLYLWYWIFFIKRNEKLIPNKTGLTINFLNYAKDATYKRHLLYFSLMSIALNIYLVIISILVVYNEISFFTDAVEAQVVTIKYDLYINAAILIPILLTVSIISIGIAALINHLLYKKQKKSDAVTNYDFESLKKFCDYHKEGLNRWDSFENLKNPFDAFYLVCLFIWIFWLPSIYAPSKIKRILEKIKDIKSQQISDEEKRKLIAYNLSLATNYLWYGYIFYLKSFKISKLKIYLSILIREAEQEEFILESIN</sequence>
<dbReference type="Proteomes" id="UP000216943">
    <property type="component" value="Unassembled WGS sequence"/>
</dbReference>
<evidence type="ECO:0000256" key="1">
    <source>
        <dbReference type="SAM" id="Phobius"/>
    </source>
</evidence>
<dbReference type="AlphaFoldDB" id="A0A269TLU6"/>
<dbReference type="OrthoDB" id="9921816at2"/>
<gene>
    <name evidence="2" type="ORF">CJJ23_00115</name>
</gene>
<keyword evidence="1" id="KW-0812">Transmembrane</keyword>
<comment type="caution">
    <text evidence="2">The sequence shown here is derived from an EMBL/GenBank/DDBJ whole genome shotgun (WGS) entry which is preliminary data.</text>
</comment>
<protein>
    <submittedName>
        <fullName evidence="2">Uncharacterized protein</fullName>
    </submittedName>
</protein>
<feature type="transmembrane region" description="Helical" evidence="1">
    <location>
        <begin position="231"/>
        <end position="251"/>
    </location>
</feature>
<dbReference type="RefSeq" id="WP_095334393.1">
    <property type="nucleotide sequence ID" value="NZ_NQNY01000001.1"/>
</dbReference>
<evidence type="ECO:0000313" key="3">
    <source>
        <dbReference type="Proteomes" id="UP000216943"/>
    </source>
</evidence>
<keyword evidence="1" id="KW-1133">Transmembrane helix</keyword>
<evidence type="ECO:0000313" key="2">
    <source>
        <dbReference type="EMBL" id="PAK21735.1"/>
    </source>
</evidence>
<feature type="transmembrane region" description="Helical" evidence="1">
    <location>
        <begin position="113"/>
        <end position="138"/>
    </location>
</feature>
<feature type="transmembrane region" description="Helical" evidence="1">
    <location>
        <begin position="15"/>
        <end position="39"/>
    </location>
</feature>
<feature type="transmembrane region" description="Helical" evidence="1">
    <location>
        <begin position="186"/>
        <end position="204"/>
    </location>
</feature>